<evidence type="ECO:0000313" key="2">
    <source>
        <dbReference type="Proteomes" id="UP000460561"/>
    </source>
</evidence>
<evidence type="ECO:0000313" key="1">
    <source>
        <dbReference type="EMBL" id="MXP26985.1"/>
    </source>
</evidence>
<organism evidence="1 2">
    <name type="scientific">Altericroceibacterium indicum</name>
    <dbReference type="NCBI Taxonomy" id="374177"/>
    <lineage>
        <taxon>Bacteria</taxon>
        <taxon>Pseudomonadati</taxon>
        <taxon>Pseudomonadota</taxon>
        <taxon>Alphaproteobacteria</taxon>
        <taxon>Sphingomonadales</taxon>
        <taxon>Erythrobacteraceae</taxon>
        <taxon>Altericroceibacterium</taxon>
    </lineage>
</organism>
<dbReference type="Proteomes" id="UP000460561">
    <property type="component" value="Unassembled WGS sequence"/>
</dbReference>
<comment type="caution">
    <text evidence="1">The sequence shown here is derived from an EMBL/GenBank/DDBJ whole genome shotgun (WGS) entry which is preliminary data.</text>
</comment>
<dbReference type="AlphaFoldDB" id="A0A845ADV9"/>
<sequence length="45" mass="4591">MLSTKTITNSLAILGAVLITLTAFQQALTIPQTHAATLISAPALA</sequence>
<accession>A0A845ADV9</accession>
<name>A0A845ADV9_9SPHN</name>
<dbReference type="EMBL" id="WTYQ01000005">
    <property type="protein sequence ID" value="MXP26985.1"/>
    <property type="molecule type" value="Genomic_DNA"/>
</dbReference>
<reference evidence="1 2" key="1">
    <citation type="submission" date="2019-12" db="EMBL/GenBank/DDBJ databases">
        <title>Genomic-based taxomic classification of the family Erythrobacteraceae.</title>
        <authorList>
            <person name="Xu L."/>
        </authorList>
    </citation>
    <scope>NUCLEOTIDE SEQUENCE [LARGE SCALE GENOMIC DNA]</scope>
    <source>
        <strain evidence="1 2">DSM 18604</strain>
    </source>
</reference>
<protein>
    <submittedName>
        <fullName evidence="1">Uncharacterized protein</fullName>
    </submittedName>
</protein>
<dbReference type="RefSeq" id="WP_160740184.1">
    <property type="nucleotide sequence ID" value="NZ_WTYQ01000005.1"/>
</dbReference>
<proteinExistence type="predicted"/>
<keyword evidence="2" id="KW-1185">Reference proteome</keyword>
<gene>
    <name evidence="1" type="ORF">GRI39_13180</name>
</gene>